<keyword evidence="4 5" id="KW-0472">Membrane</keyword>
<keyword evidence="2 5" id="KW-0812">Transmembrane</keyword>
<feature type="transmembrane region" description="Helical" evidence="5">
    <location>
        <begin position="47"/>
        <end position="65"/>
    </location>
</feature>
<dbReference type="OrthoDB" id="9770329at2"/>
<feature type="transmembrane region" description="Helical" evidence="5">
    <location>
        <begin position="15"/>
        <end position="35"/>
    </location>
</feature>
<accession>C5TB44</accession>
<evidence type="ECO:0000256" key="4">
    <source>
        <dbReference type="ARBA" id="ARBA00023136"/>
    </source>
</evidence>
<comment type="subcellular location">
    <subcellularLocation>
        <location evidence="1">Membrane</location>
    </subcellularLocation>
</comment>
<gene>
    <name evidence="7" type="ORF">AcdelDRAFT_4124</name>
</gene>
<dbReference type="PATRIC" id="fig|573060.9.peg.813"/>
<dbReference type="GO" id="GO:0016020">
    <property type="term" value="C:membrane"/>
    <property type="evidence" value="ECO:0007669"/>
    <property type="project" value="UniProtKB-SubCell"/>
</dbReference>
<dbReference type="Proteomes" id="UP000003856">
    <property type="component" value="Unassembled WGS sequence"/>
</dbReference>
<dbReference type="InterPro" id="IPR050307">
    <property type="entry name" value="Sterol_Desaturase_Related"/>
</dbReference>
<keyword evidence="3 5" id="KW-1133">Transmembrane helix</keyword>
<feature type="transmembrane region" description="Helical" evidence="5">
    <location>
        <begin position="145"/>
        <end position="172"/>
    </location>
</feature>
<evidence type="ECO:0000313" key="7">
    <source>
        <dbReference type="EMBL" id="EER58301.1"/>
    </source>
</evidence>
<dbReference type="AlphaFoldDB" id="C5TB44"/>
<feature type="domain" description="Fatty acid hydroxylase" evidence="6">
    <location>
        <begin position="96"/>
        <end position="232"/>
    </location>
</feature>
<organism evidence="7 8">
    <name type="scientific">Acidovorax delafieldii 2AN</name>
    <dbReference type="NCBI Taxonomy" id="573060"/>
    <lineage>
        <taxon>Bacteria</taxon>
        <taxon>Pseudomonadati</taxon>
        <taxon>Pseudomonadota</taxon>
        <taxon>Betaproteobacteria</taxon>
        <taxon>Burkholderiales</taxon>
        <taxon>Comamonadaceae</taxon>
        <taxon>Acidovorax</taxon>
    </lineage>
</organism>
<evidence type="ECO:0000313" key="8">
    <source>
        <dbReference type="Proteomes" id="UP000003856"/>
    </source>
</evidence>
<name>C5TB44_ACIDE</name>
<dbReference type="RefSeq" id="WP_005799864.1">
    <property type="nucleotide sequence ID" value="NZ_ACQT01000298.1"/>
</dbReference>
<proteinExistence type="predicted"/>
<dbReference type="GO" id="GO:0005506">
    <property type="term" value="F:iron ion binding"/>
    <property type="evidence" value="ECO:0007669"/>
    <property type="project" value="InterPro"/>
</dbReference>
<keyword evidence="8" id="KW-1185">Reference proteome</keyword>
<dbReference type="GO" id="GO:0016491">
    <property type="term" value="F:oxidoreductase activity"/>
    <property type="evidence" value="ECO:0007669"/>
    <property type="project" value="InterPro"/>
</dbReference>
<dbReference type="Pfam" id="PF04116">
    <property type="entry name" value="FA_hydroxylase"/>
    <property type="match status" value="1"/>
</dbReference>
<dbReference type="PANTHER" id="PTHR11863">
    <property type="entry name" value="STEROL DESATURASE"/>
    <property type="match status" value="1"/>
</dbReference>
<dbReference type="EMBL" id="ACQT01000298">
    <property type="protein sequence ID" value="EER58301.1"/>
    <property type="molecule type" value="Genomic_DNA"/>
</dbReference>
<evidence type="ECO:0000256" key="3">
    <source>
        <dbReference type="ARBA" id="ARBA00022989"/>
    </source>
</evidence>
<evidence type="ECO:0000259" key="6">
    <source>
        <dbReference type="Pfam" id="PF04116"/>
    </source>
</evidence>
<protein>
    <submittedName>
        <fullName evidence="7">Fatty acid hydroxylase</fullName>
    </submittedName>
</protein>
<evidence type="ECO:0000256" key="2">
    <source>
        <dbReference type="ARBA" id="ARBA00022692"/>
    </source>
</evidence>
<evidence type="ECO:0000256" key="1">
    <source>
        <dbReference type="ARBA" id="ARBA00004370"/>
    </source>
</evidence>
<dbReference type="InterPro" id="IPR006694">
    <property type="entry name" value="Fatty_acid_hydroxylase"/>
</dbReference>
<comment type="caution">
    <text evidence="7">The sequence shown here is derived from an EMBL/GenBank/DDBJ whole genome shotgun (WGS) entry which is preliminary data.</text>
</comment>
<dbReference type="GO" id="GO:0008610">
    <property type="term" value="P:lipid biosynthetic process"/>
    <property type="evidence" value="ECO:0007669"/>
    <property type="project" value="InterPro"/>
</dbReference>
<evidence type="ECO:0000256" key="5">
    <source>
        <dbReference type="SAM" id="Phobius"/>
    </source>
</evidence>
<sequence length="272" mass="29990">MARTLETLLHHLDTVQYVLLLLGGGLLALLERGWPRRQGQRGAPTRWVVNLGLYGAGVALMATVFGPLQDAAIRLGSAAGWSGLVATAWPDAVKIALGVMLVDLVQFGLHWLAHAIPLLWRLHQVHHADEAMDVSTSVRHHPLEVIVLASLTLMLCAALGVPLLALALYAVLQLAHTLFCHANIALPPALDRWLRLVLVTPDMHRVHHSVRLDEGNANFSMVFPWWDHLFRTYCAQPAQGHQAMRLGLADGEGRGEPGLWRALWLPFAGRER</sequence>
<reference evidence="7 8" key="1">
    <citation type="submission" date="2009-05" db="EMBL/GenBank/DDBJ databases">
        <title>The draft genome of Acidovorax delafieldii 2AN.</title>
        <authorList>
            <consortium name="US DOE Joint Genome Institute (JGI-PGF)"/>
            <person name="Lucas S."/>
            <person name="Copeland A."/>
            <person name="Lapidus A."/>
            <person name="Glavina del Rio T."/>
            <person name="Tice H."/>
            <person name="Bruce D."/>
            <person name="Goodwin L."/>
            <person name="Pitluck S."/>
            <person name="Larimer F."/>
            <person name="Land M.L."/>
            <person name="Hauser L."/>
            <person name="Shelobolina E.S."/>
            <person name="Picardal F."/>
            <person name="Roden E."/>
            <person name="Emerson D."/>
        </authorList>
    </citation>
    <scope>NUCLEOTIDE SEQUENCE [LARGE SCALE GENOMIC DNA]</scope>
    <source>
        <strain evidence="7 8">2AN</strain>
    </source>
</reference>